<evidence type="ECO:0000313" key="3">
    <source>
        <dbReference type="Proteomes" id="UP000036923"/>
    </source>
</evidence>
<keyword evidence="1" id="KW-1133">Transmembrane helix</keyword>
<keyword evidence="1" id="KW-0472">Membrane</keyword>
<comment type="caution">
    <text evidence="2">The sequence shown here is derived from an EMBL/GenBank/DDBJ whole genome shotgun (WGS) entry which is preliminary data.</text>
</comment>
<dbReference type="RefSeq" id="WP_036945172.1">
    <property type="nucleotide sequence ID" value="NZ_JQKC01000044.1"/>
</dbReference>
<gene>
    <name evidence="2" type="ORF">Bccel_2867</name>
</gene>
<keyword evidence="1" id="KW-0812">Transmembrane</keyword>
<dbReference type="Proteomes" id="UP000036923">
    <property type="component" value="Unassembled WGS sequence"/>
</dbReference>
<sequence length="182" mass="21543">METWLFILLIFILLIIFLIFIVWIDWKFKCRKTIRENKLIFYAVGYTILKVDENVQNILIIDGLLGVNSSELVFGNRFQDDSLYLKEELTNICSFNVSEYNENDFLGFIHNNSYEKDVKTKYIIRNMAGLSASKRIPKLIKTRKICKIAFTNNVDFYFCYKNTIKNAEAIENLKMHTYNKKC</sequence>
<proteinExistence type="predicted"/>
<feature type="transmembrane region" description="Helical" evidence="1">
    <location>
        <begin position="6"/>
        <end position="26"/>
    </location>
</feature>
<accession>A0A0L6JP30</accession>
<name>A0A0L6JP30_9FIRM</name>
<reference evidence="3" key="1">
    <citation type="submission" date="2015-07" db="EMBL/GenBank/DDBJ databases">
        <title>Near-Complete Genome Sequence of the Cellulolytic Bacterium Bacteroides (Pseudobacteroides) cellulosolvens ATCC 35603.</title>
        <authorList>
            <person name="Dassa B."/>
            <person name="Utturkar S.M."/>
            <person name="Klingeman D.M."/>
            <person name="Hurt R.A."/>
            <person name="Keller M."/>
            <person name="Xu J."/>
            <person name="Reddy Y.H.K."/>
            <person name="Borovok I."/>
            <person name="Grinberg I.R."/>
            <person name="Lamed R."/>
            <person name="Zhivin O."/>
            <person name="Bayer E.A."/>
            <person name="Brown S.D."/>
        </authorList>
    </citation>
    <scope>NUCLEOTIDE SEQUENCE [LARGE SCALE GENOMIC DNA]</scope>
    <source>
        <strain evidence="3">DSM 2933</strain>
    </source>
</reference>
<keyword evidence="3" id="KW-1185">Reference proteome</keyword>
<evidence type="ECO:0000256" key="1">
    <source>
        <dbReference type="SAM" id="Phobius"/>
    </source>
</evidence>
<organism evidence="2 3">
    <name type="scientific">Pseudobacteroides cellulosolvens ATCC 35603 = DSM 2933</name>
    <dbReference type="NCBI Taxonomy" id="398512"/>
    <lineage>
        <taxon>Bacteria</taxon>
        <taxon>Bacillati</taxon>
        <taxon>Bacillota</taxon>
        <taxon>Clostridia</taxon>
        <taxon>Eubacteriales</taxon>
        <taxon>Oscillospiraceae</taxon>
        <taxon>Pseudobacteroides</taxon>
    </lineage>
</organism>
<dbReference type="EMBL" id="LGTC01000001">
    <property type="protein sequence ID" value="KNY27596.1"/>
    <property type="molecule type" value="Genomic_DNA"/>
</dbReference>
<evidence type="ECO:0000313" key="2">
    <source>
        <dbReference type="EMBL" id="KNY27596.1"/>
    </source>
</evidence>
<protein>
    <submittedName>
        <fullName evidence="2">Uncharacterized protein</fullName>
    </submittedName>
</protein>
<dbReference type="AlphaFoldDB" id="A0A0L6JP30"/>